<comment type="subcellular location">
    <subcellularLocation>
        <location evidence="9">Endoplasmic reticulum membrane</location>
        <topology evidence="9">Multi-pass membrane protein</topology>
    </subcellularLocation>
</comment>
<evidence type="ECO:0000256" key="4">
    <source>
        <dbReference type="ARBA" id="ARBA00022833"/>
    </source>
</evidence>
<feature type="binding site" evidence="8">
    <location>
        <position position="315"/>
    </location>
    <ligand>
        <name>Zn(2+)</name>
        <dbReference type="ChEBI" id="CHEBI:29105"/>
        <note>catalytic</note>
    </ligand>
</feature>
<evidence type="ECO:0000256" key="5">
    <source>
        <dbReference type="ARBA" id="ARBA00023049"/>
    </source>
</evidence>
<evidence type="ECO:0000256" key="6">
    <source>
        <dbReference type="ARBA" id="ARBA00044456"/>
    </source>
</evidence>
<protein>
    <recommendedName>
        <fullName evidence="9">CAAX prenyl protease</fullName>
        <ecNumber evidence="9">3.4.24.84</ecNumber>
    </recommendedName>
</protein>
<dbReference type="EMBL" id="JBBCAQ010000002">
    <property type="protein sequence ID" value="KAK7605214.1"/>
    <property type="molecule type" value="Genomic_DNA"/>
</dbReference>
<organism evidence="12 13">
    <name type="scientific">Parthenolecanium corni</name>
    <dbReference type="NCBI Taxonomy" id="536013"/>
    <lineage>
        <taxon>Eukaryota</taxon>
        <taxon>Metazoa</taxon>
        <taxon>Ecdysozoa</taxon>
        <taxon>Arthropoda</taxon>
        <taxon>Hexapoda</taxon>
        <taxon>Insecta</taxon>
        <taxon>Pterygota</taxon>
        <taxon>Neoptera</taxon>
        <taxon>Paraneoptera</taxon>
        <taxon>Hemiptera</taxon>
        <taxon>Sternorrhyncha</taxon>
        <taxon>Coccoidea</taxon>
        <taxon>Coccidae</taxon>
        <taxon>Parthenolecanium</taxon>
    </lineage>
</organism>
<dbReference type="GO" id="GO:0005789">
    <property type="term" value="C:endoplasmic reticulum membrane"/>
    <property type="evidence" value="ECO:0007669"/>
    <property type="project" value="UniProtKB-SubCell"/>
</dbReference>
<keyword evidence="1 9" id="KW-0645">Protease</keyword>
<feature type="binding site" evidence="8">
    <location>
        <position position="319"/>
    </location>
    <ligand>
        <name>Zn(2+)</name>
        <dbReference type="ChEBI" id="CHEBI:29105"/>
        <note>catalytic</note>
    </ligand>
</feature>
<gene>
    <name evidence="12" type="ORF">V9T40_007072</name>
</gene>
<dbReference type="AlphaFoldDB" id="A0AAN9TTW1"/>
<feature type="transmembrane region" description="Helical" evidence="9">
    <location>
        <begin position="107"/>
        <end position="136"/>
    </location>
</feature>
<evidence type="ECO:0000256" key="2">
    <source>
        <dbReference type="ARBA" id="ARBA00022723"/>
    </source>
</evidence>
<feature type="transmembrane region" description="Helical" evidence="9">
    <location>
        <begin position="329"/>
        <end position="349"/>
    </location>
</feature>
<dbReference type="GO" id="GO:0004222">
    <property type="term" value="F:metalloendopeptidase activity"/>
    <property type="evidence" value="ECO:0007669"/>
    <property type="project" value="UniProtKB-UniRule"/>
</dbReference>
<evidence type="ECO:0000259" key="10">
    <source>
        <dbReference type="Pfam" id="PF01435"/>
    </source>
</evidence>
<evidence type="ECO:0000256" key="7">
    <source>
        <dbReference type="PIRSR" id="PIRSR627057-1"/>
    </source>
</evidence>
<keyword evidence="5 9" id="KW-0482">Metalloprotease</keyword>
<feature type="transmembrane region" description="Helical" evidence="9">
    <location>
        <begin position="6"/>
        <end position="27"/>
    </location>
</feature>
<dbReference type="Proteomes" id="UP001367676">
    <property type="component" value="Unassembled WGS sequence"/>
</dbReference>
<feature type="active site" evidence="7">
    <location>
        <position position="316"/>
    </location>
</feature>
<accession>A0AAN9TTW1</accession>
<dbReference type="Pfam" id="PF01435">
    <property type="entry name" value="Peptidase_M48"/>
    <property type="match status" value="1"/>
</dbReference>
<keyword evidence="2 8" id="KW-0479">Metal-binding</keyword>
<dbReference type="InterPro" id="IPR032456">
    <property type="entry name" value="Peptidase_M48_N"/>
</dbReference>
<dbReference type="PANTHER" id="PTHR10120">
    <property type="entry name" value="CAAX PRENYL PROTEASE 1"/>
    <property type="match status" value="1"/>
</dbReference>
<feature type="binding site" evidence="8">
    <location>
        <position position="395"/>
    </location>
    <ligand>
        <name>Zn(2+)</name>
        <dbReference type="ChEBI" id="CHEBI:29105"/>
        <note>catalytic</note>
    </ligand>
</feature>
<dbReference type="InterPro" id="IPR027057">
    <property type="entry name" value="CAXX_Prtase_1"/>
</dbReference>
<dbReference type="Gene3D" id="3.30.2010.10">
    <property type="entry name" value="Metalloproteases ('zincins'), catalytic domain"/>
    <property type="match status" value="1"/>
</dbReference>
<evidence type="ECO:0000256" key="9">
    <source>
        <dbReference type="RuleBase" id="RU366005"/>
    </source>
</evidence>
<evidence type="ECO:0000313" key="12">
    <source>
        <dbReference type="EMBL" id="KAK7605214.1"/>
    </source>
</evidence>
<feature type="transmembrane region" description="Helical" evidence="9">
    <location>
        <begin position="63"/>
        <end position="87"/>
    </location>
</feature>
<sequence length="453" mass="52546">MEMETILLYCILVMTWVESSWNFYLVLRQRNVLKTTSVIPHDLNGIISEETFSKARLYNLDSISFGILHSLFDNVVGTLIIILYVMPLLWSYSTSLANKVGFKDSEIIVSIIFMLIMNTFNGLMSLPFAIYSVFVIEEKHGFNKQTPAFFIKDTLKGYFLMQFFIVLLTSPIIYIVNAGGDYFFIYLWLFAVFFTLFFMTIYPDVIAPLFDKYTPLEDGDLRTRIEELAASIQFPLKKIYVVEGSKRSAHSNAYFYGFYKNKRIVLFDTLLIDYVSSDAKNKETASESSEPETKPLVPAEKKGCTNDEVLAVLAHELGHWKGNHVLKQLILSQVNLFFLFMAFSFLFKYDVIYRAFGFYDSQPVIIGLLIILQFIFTPYHFILSFLLTLLTRKYEFEADNFAMRLGKAEFLRKALIKLNKDNLGFPVYDWLYSTFNHSHPPLLERLKALDKVE</sequence>
<dbReference type="GO" id="GO:0071586">
    <property type="term" value="P:CAAX-box protein processing"/>
    <property type="evidence" value="ECO:0007669"/>
    <property type="project" value="UniProtKB-UniRule"/>
</dbReference>
<keyword evidence="13" id="KW-1185">Reference proteome</keyword>
<feature type="active site" description="Proton donor" evidence="7">
    <location>
        <position position="399"/>
    </location>
</feature>
<feature type="transmembrane region" description="Helical" evidence="9">
    <location>
        <begin position="182"/>
        <end position="202"/>
    </location>
</feature>
<evidence type="ECO:0000313" key="13">
    <source>
        <dbReference type="Proteomes" id="UP001367676"/>
    </source>
</evidence>
<keyword evidence="3 9" id="KW-0378">Hydrolase</keyword>
<dbReference type="Pfam" id="PF16491">
    <property type="entry name" value="Peptidase_M48_N"/>
    <property type="match status" value="1"/>
</dbReference>
<comment type="similarity">
    <text evidence="9">Belongs to the peptidase M48A family.</text>
</comment>
<keyword evidence="9" id="KW-0256">Endoplasmic reticulum</keyword>
<reference evidence="12 13" key="1">
    <citation type="submission" date="2024-03" db="EMBL/GenBank/DDBJ databases">
        <title>Adaptation during the transition from Ophiocordyceps entomopathogen to insect associate is accompanied by gene loss and intensified selection.</title>
        <authorList>
            <person name="Ward C.M."/>
            <person name="Onetto C.A."/>
            <person name="Borneman A.R."/>
        </authorList>
    </citation>
    <scope>NUCLEOTIDE SEQUENCE [LARGE SCALE GENOMIC DNA]</scope>
    <source>
        <strain evidence="12">AWRI1</strain>
        <tissue evidence="12">Single Adult Female</tissue>
    </source>
</reference>
<feature type="domain" description="CAAX prenyl protease 1 N-terminal" evidence="11">
    <location>
        <begin position="30"/>
        <end position="212"/>
    </location>
</feature>
<evidence type="ECO:0000256" key="3">
    <source>
        <dbReference type="ARBA" id="ARBA00022801"/>
    </source>
</evidence>
<evidence type="ECO:0000256" key="8">
    <source>
        <dbReference type="PIRSR" id="PIRSR627057-2"/>
    </source>
</evidence>
<feature type="transmembrane region" description="Helical" evidence="9">
    <location>
        <begin position="157"/>
        <end position="176"/>
    </location>
</feature>
<dbReference type="EC" id="3.4.24.84" evidence="9"/>
<keyword evidence="9" id="KW-1133">Transmembrane helix</keyword>
<comment type="caution">
    <text evidence="12">The sequence shown here is derived from an EMBL/GenBank/DDBJ whole genome shotgun (WGS) entry which is preliminary data.</text>
</comment>
<keyword evidence="9" id="KW-0812">Transmembrane</keyword>
<keyword evidence="9" id="KW-0472">Membrane</keyword>
<name>A0AAN9TTW1_9HEMI</name>
<comment type="catalytic activity">
    <reaction evidence="6 9">
        <text>Hydrolyzes the peptide bond -P2-(S-farnesyl or geranylgeranyl)C-P1'-P2'-P3'-COOH where P1' and P2' are amino acids with aliphatic side chains and P3' is any C-terminal residue.</text>
        <dbReference type="EC" id="3.4.24.84"/>
    </reaction>
</comment>
<dbReference type="InterPro" id="IPR001915">
    <property type="entry name" value="Peptidase_M48"/>
</dbReference>
<feature type="transmembrane region" description="Helical" evidence="9">
    <location>
        <begin position="364"/>
        <end position="390"/>
    </location>
</feature>
<dbReference type="FunFam" id="3.30.2010.10:FF:000003">
    <property type="entry name" value="CAAX prenyl protease"/>
    <property type="match status" value="1"/>
</dbReference>
<proteinExistence type="inferred from homology"/>
<dbReference type="CDD" id="cd07343">
    <property type="entry name" value="M48A_Zmpste24p_like"/>
    <property type="match status" value="1"/>
</dbReference>
<feature type="domain" description="Peptidase M48" evidence="10">
    <location>
        <begin position="215"/>
        <end position="452"/>
    </location>
</feature>
<comment type="function">
    <text evidence="9">Proteolytically removes the C-terminal three residues of farnesylated proteins.</text>
</comment>
<comment type="cofactor">
    <cofactor evidence="8 9">
        <name>Zn(2+)</name>
        <dbReference type="ChEBI" id="CHEBI:29105"/>
    </cofactor>
    <text evidence="8 9">Binds 1 zinc ion per subunit.</text>
</comment>
<dbReference type="GO" id="GO:0046872">
    <property type="term" value="F:metal ion binding"/>
    <property type="evidence" value="ECO:0007669"/>
    <property type="project" value="UniProtKB-UniRule"/>
</dbReference>
<evidence type="ECO:0000259" key="11">
    <source>
        <dbReference type="Pfam" id="PF16491"/>
    </source>
</evidence>
<keyword evidence="4 8" id="KW-0862">Zinc</keyword>
<evidence type="ECO:0000256" key="1">
    <source>
        <dbReference type="ARBA" id="ARBA00022670"/>
    </source>
</evidence>